<organism evidence="8 9">
    <name type="scientific">Insolitispirillum peregrinum</name>
    <dbReference type="NCBI Taxonomy" id="80876"/>
    <lineage>
        <taxon>Bacteria</taxon>
        <taxon>Pseudomonadati</taxon>
        <taxon>Pseudomonadota</taxon>
        <taxon>Alphaproteobacteria</taxon>
        <taxon>Rhodospirillales</taxon>
        <taxon>Novispirillaceae</taxon>
        <taxon>Insolitispirillum</taxon>
    </lineage>
</organism>
<feature type="domain" description="Cytochrome c-552/DMSO reductase-like haem-binding" evidence="7">
    <location>
        <begin position="29"/>
        <end position="297"/>
    </location>
</feature>
<evidence type="ECO:0000259" key="7">
    <source>
        <dbReference type="SMART" id="SM00887"/>
    </source>
</evidence>
<dbReference type="GO" id="GO:0020037">
    <property type="term" value="F:heme binding"/>
    <property type="evidence" value="ECO:0007669"/>
    <property type="project" value="InterPro"/>
</dbReference>
<dbReference type="Gene3D" id="2.60.40.1190">
    <property type="match status" value="1"/>
</dbReference>
<name>A0A1N7LJ05_9PROT</name>
<feature type="chain" id="PRO_5012071577" evidence="6">
    <location>
        <begin position="25"/>
        <end position="316"/>
    </location>
</feature>
<feature type="signal peptide" evidence="6">
    <location>
        <begin position="1"/>
        <end position="24"/>
    </location>
</feature>
<evidence type="ECO:0000256" key="5">
    <source>
        <dbReference type="ARBA" id="ARBA00023004"/>
    </source>
</evidence>
<reference evidence="8 9" key="1">
    <citation type="submission" date="2017-01" db="EMBL/GenBank/DDBJ databases">
        <authorList>
            <person name="Mah S.A."/>
            <person name="Swanson W.J."/>
            <person name="Moy G.W."/>
            <person name="Vacquier V.D."/>
        </authorList>
    </citation>
    <scope>NUCLEOTIDE SEQUENCE [LARGE SCALE GENOMIC DNA]</scope>
    <source>
        <strain evidence="8 9">DSM 11589</strain>
    </source>
</reference>
<evidence type="ECO:0000313" key="9">
    <source>
        <dbReference type="Proteomes" id="UP000185678"/>
    </source>
</evidence>
<proteinExistence type="predicted"/>
<dbReference type="Proteomes" id="UP000185678">
    <property type="component" value="Unassembled WGS sequence"/>
</dbReference>
<dbReference type="OrthoDB" id="5337932at2"/>
<evidence type="ECO:0000256" key="3">
    <source>
        <dbReference type="ARBA" id="ARBA00022723"/>
    </source>
</evidence>
<gene>
    <name evidence="8" type="ORF">SAMN05421779_103357</name>
</gene>
<protein>
    <submittedName>
        <fullName evidence="8">Cytochrome c-type protein NapC</fullName>
    </submittedName>
</protein>
<keyword evidence="9" id="KW-1185">Reference proteome</keyword>
<dbReference type="STRING" id="80876.SAMN05421779_103357"/>
<evidence type="ECO:0000313" key="8">
    <source>
        <dbReference type="EMBL" id="SIS73792.1"/>
    </source>
</evidence>
<dbReference type="EMBL" id="FTOA01000003">
    <property type="protein sequence ID" value="SIS73792.1"/>
    <property type="molecule type" value="Genomic_DNA"/>
</dbReference>
<keyword evidence="2" id="KW-0349">Heme</keyword>
<keyword evidence="3" id="KW-0479">Metal-binding</keyword>
<sequence>MNITDLLKYSASGLLLAAAPVAFASPALAIDWSSVPGKDIVMLYPGQTSWEWNLTTADHSAADKFKAGKNCIACHAGEEKTQGDLMVSGKKAEPTPIPSFPGHVVSNVKMAYDASAFYIRFQFKEPASPDTRMDPKAPTKVAIIFNDEAVKEGVRAGCWASCHEDNSSMPTANGANRTKYLMKTRAKLTRAGGGDALKPDADLAELKAAGYMQEWWQARLTPPNKAEAIGGEIFDTRAELPGQLTSTASYADGTWTVVMQRPLAAPAPWRPLVEGKPYTFGISVHVGHSDKRFHHTSYEYTFALGQGTADLIAAKQ</sequence>
<dbReference type="AlphaFoldDB" id="A0A1N7LJ05"/>
<evidence type="ECO:0000256" key="6">
    <source>
        <dbReference type="SAM" id="SignalP"/>
    </source>
</evidence>
<dbReference type="Pfam" id="PF09459">
    <property type="entry name" value="EB_dh"/>
    <property type="match status" value="1"/>
</dbReference>
<evidence type="ECO:0000256" key="4">
    <source>
        <dbReference type="ARBA" id="ARBA00022982"/>
    </source>
</evidence>
<keyword evidence="1" id="KW-0813">Transport</keyword>
<dbReference type="GO" id="GO:0046872">
    <property type="term" value="F:metal ion binding"/>
    <property type="evidence" value="ECO:0007669"/>
    <property type="project" value="UniProtKB-KW"/>
</dbReference>
<evidence type="ECO:0000256" key="1">
    <source>
        <dbReference type="ARBA" id="ARBA00022448"/>
    </source>
</evidence>
<accession>A0A1N7LJ05</accession>
<keyword evidence="4" id="KW-0249">Electron transport</keyword>
<dbReference type="RefSeq" id="WP_076400006.1">
    <property type="nucleotide sequence ID" value="NZ_FTOA01000003.1"/>
</dbReference>
<evidence type="ECO:0000256" key="2">
    <source>
        <dbReference type="ARBA" id="ARBA00022617"/>
    </source>
</evidence>
<dbReference type="SMART" id="SM00887">
    <property type="entry name" value="EB_dh"/>
    <property type="match status" value="1"/>
</dbReference>
<keyword evidence="5" id="KW-0408">Iron</keyword>
<dbReference type="InterPro" id="IPR019020">
    <property type="entry name" value="Cyt-c552/DMSO_Rdtase_haem-bd"/>
</dbReference>
<keyword evidence="6" id="KW-0732">Signal</keyword>